<evidence type="ECO:0000256" key="2">
    <source>
        <dbReference type="ARBA" id="ARBA00022884"/>
    </source>
</evidence>
<dbReference type="GO" id="GO:0003729">
    <property type="term" value="F:mRNA binding"/>
    <property type="evidence" value="ECO:0007669"/>
    <property type="project" value="InterPro"/>
</dbReference>
<sequence>MPGSSPNVTSLLPETALTFDSGEKPPGHVRSLSEAPIEPEDKPKDATIVSSTASQQHQHEQELLQSFAVPEPPVLTQELTLAAGADTEERSSGPPEPPRTLWMGDLDPWLDERAIVDLWWQISRQEVSVKLIRPRLARQAGPQMSPQNRPLDGPSTAHSGYCFVEFPLFEAAQHALGLNGQLLPDIALPSQQQFRDNPDNQKKYFRLNWALGATLSAPIVELPEFSLFVGDLSASTTEAHLLLFFQKLFPHSVRTVRVMTDPILGKLRCFGFVRFSDENERQRALVEMNGVWFGGRPLRVANATPRLSPLYRKPQELRFPPYQPEMLPNMYGAGYFPPQLGQDMYGGGGGGGGAGAYVDPANTTVFVGGLSLDVTDQTLYTLFKPFGLIVQIKLPPGKNCGFVKYASREEAEDAISNMEGYVIGGHRVRLGWGRVSASNKRFSRMHMQMPPVPMYDPNAGYAGLGYGMPQGATSQMYAPMAMQMRPPGMYPYGGPEMAEIAESLSLTGPVGRSRSLDHSVPPPGYELLAQNFDSLLLDAVAPYQNGQVPFNPYSYPENTPGSASRADASHVHSGSDTLLIFQDSQLGPISAPVSLGHALDHGPRDSLSGQK</sequence>
<dbReference type="InterPro" id="IPR035979">
    <property type="entry name" value="RBD_domain_sf"/>
</dbReference>
<protein>
    <recommendedName>
        <fullName evidence="5">RRM domain-containing protein</fullName>
    </recommendedName>
</protein>
<dbReference type="EMBL" id="JACBPP010000004">
    <property type="protein sequence ID" value="KAF8001929.1"/>
    <property type="molecule type" value="Genomic_DNA"/>
</dbReference>
<evidence type="ECO:0000313" key="7">
    <source>
        <dbReference type="Proteomes" id="UP000649328"/>
    </source>
</evidence>
<organism evidence="6 7">
    <name type="scientific">Metschnikowia pulcherrima</name>
    <dbReference type="NCBI Taxonomy" id="27326"/>
    <lineage>
        <taxon>Eukaryota</taxon>
        <taxon>Fungi</taxon>
        <taxon>Dikarya</taxon>
        <taxon>Ascomycota</taxon>
        <taxon>Saccharomycotina</taxon>
        <taxon>Pichiomycetes</taxon>
        <taxon>Metschnikowiaceae</taxon>
        <taxon>Metschnikowia</taxon>
    </lineage>
</organism>
<comment type="caution">
    <text evidence="6">The sequence shown here is derived from an EMBL/GenBank/DDBJ whole genome shotgun (WGS) entry which is preliminary data.</text>
</comment>
<keyword evidence="2 3" id="KW-0694">RNA-binding</keyword>
<dbReference type="GO" id="GO:0005829">
    <property type="term" value="C:cytosol"/>
    <property type="evidence" value="ECO:0007669"/>
    <property type="project" value="TreeGrafter"/>
</dbReference>
<keyword evidence="7" id="KW-1185">Reference proteome</keyword>
<dbReference type="Proteomes" id="UP000649328">
    <property type="component" value="Unassembled WGS sequence"/>
</dbReference>
<feature type="region of interest" description="Disordered" evidence="4">
    <location>
        <begin position="551"/>
        <end position="570"/>
    </location>
</feature>
<dbReference type="AlphaFoldDB" id="A0A8H7GQR1"/>
<dbReference type="Pfam" id="PF00076">
    <property type="entry name" value="RRM_1"/>
    <property type="match status" value="2"/>
</dbReference>
<dbReference type="InterPro" id="IPR000504">
    <property type="entry name" value="RRM_dom"/>
</dbReference>
<feature type="region of interest" description="Disordered" evidence="4">
    <location>
        <begin position="592"/>
        <end position="611"/>
    </location>
</feature>
<feature type="domain" description="RRM" evidence="5">
    <location>
        <begin position="225"/>
        <end position="305"/>
    </location>
</feature>
<evidence type="ECO:0000259" key="5">
    <source>
        <dbReference type="PROSITE" id="PS50102"/>
    </source>
</evidence>
<proteinExistence type="predicted"/>
<evidence type="ECO:0000256" key="3">
    <source>
        <dbReference type="PROSITE-ProRule" id="PRU00176"/>
    </source>
</evidence>
<dbReference type="SMART" id="SM00360">
    <property type="entry name" value="RRM"/>
    <property type="match status" value="3"/>
</dbReference>
<evidence type="ECO:0000256" key="4">
    <source>
        <dbReference type="SAM" id="MobiDB-lite"/>
    </source>
</evidence>
<feature type="domain" description="RRM" evidence="5">
    <location>
        <begin position="363"/>
        <end position="435"/>
    </location>
</feature>
<evidence type="ECO:0000256" key="1">
    <source>
        <dbReference type="ARBA" id="ARBA00022737"/>
    </source>
</evidence>
<feature type="compositionally biased region" description="Polar residues" evidence="4">
    <location>
        <begin position="1"/>
        <end position="12"/>
    </location>
</feature>
<gene>
    <name evidence="6" type="ORF">HF325_002894</name>
</gene>
<dbReference type="InterPro" id="IPR050825">
    <property type="entry name" value="RBM42_RBP45_47-like"/>
</dbReference>
<dbReference type="PROSITE" id="PS50102">
    <property type="entry name" value="RRM"/>
    <property type="match status" value="2"/>
</dbReference>
<accession>A0A8H7GQR1</accession>
<dbReference type="PANTHER" id="PTHR47640">
    <property type="entry name" value="TRNA SELENOCYSTEINE 1-ASSOCIATED PROTEIN 1-RELATED-RELATED"/>
    <property type="match status" value="1"/>
</dbReference>
<evidence type="ECO:0000313" key="6">
    <source>
        <dbReference type="EMBL" id="KAF8001929.1"/>
    </source>
</evidence>
<dbReference type="PANTHER" id="PTHR47640:SF10">
    <property type="entry name" value="TRNA SELENOCYSTEINE 1-ASSOCIATED PROTEIN 1-RELATED"/>
    <property type="match status" value="1"/>
</dbReference>
<feature type="region of interest" description="Disordered" evidence="4">
    <location>
        <begin position="1"/>
        <end position="61"/>
    </location>
</feature>
<dbReference type="OrthoDB" id="446113at2759"/>
<name>A0A8H7GQR1_9ASCO</name>
<dbReference type="SUPFAM" id="SSF54928">
    <property type="entry name" value="RNA-binding domain, RBD"/>
    <property type="match status" value="3"/>
</dbReference>
<dbReference type="Gene3D" id="3.30.70.330">
    <property type="match status" value="3"/>
</dbReference>
<keyword evidence="1" id="KW-0677">Repeat</keyword>
<reference evidence="6" key="1">
    <citation type="submission" date="2020-10" db="EMBL/GenBank/DDBJ databases">
        <title>The Whole-Genome Sequence of Metschnikowia persimmonesis, a Novel Endophytic Yeast Species Isolated from Medicinal Plant Diospyros kaki Thumb.</title>
        <authorList>
            <person name="Rahmat E."/>
            <person name="Kang Y."/>
        </authorList>
    </citation>
    <scope>NUCLEOTIDE SEQUENCE</scope>
    <source>
        <strain evidence="6">KIOM G15050</strain>
    </source>
</reference>
<dbReference type="InterPro" id="IPR012677">
    <property type="entry name" value="Nucleotide-bd_a/b_plait_sf"/>
</dbReference>